<evidence type="ECO:0000313" key="1">
    <source>
        <dbReference type="EMBL" id="MFC5507574.1"/>
    </source>
</evidence>
<comment type="caution">
    <text evidence="1">The sequence shown here is derived from an EMBL/GenBank/DDBJ whole genome shotgun (WGS) entry which is preliminary data.</text>
</comment>
<reference evidence="2" key="1">
    <citation type="journal article" date="2019" name="Int. J. Syst. Evol. Microbiol.">
        <title>The Global Catalogue of Microorganisms (GCM) 10K type strain sequencing project: providing services to taxonomists for standard genome sequencing and annotation.</title>
        <authorList>
            <consortium name="The Broad Institute Genomics Platform"/>
            <consortium name="The Broad Institute Genome Sequencing Center for Infectious Disease"/>
            <person name="Wu L."/>
            <person name="Ma J."/>
        </authorList>
    </citation>
    <scope>NUCLEOTIDE SEQUENCE [LARGE SCALE GENOMIC DNA]</scope>
    <source>
        <strain evidence="2">CCUG 43117</strain>
    </source>
</reference>
<dbReference type="RefSeq" id="WP_068204033.1">
    <property type="nucleotide sequence ID" value="NZ_JBHSLU010000063.1"/>
</dbReference>
<gene>
    <name evidence="1" type="ORF">ACFPN9_20230</name>
</gene>
<dbReference type="Proteomes" id="UP001596060">
    <property type="component" value="Unassembled WGS sequence"/>
</dbReference>
<organism evidence="1 2">
    <name type="scientific">Bosea massiliensis</name>
    <dbReference type="NCBI Taxonomy" id="151419"/>
    <lineage>
        <taxon>Bacteria</taxon>
        <taxon>Pseudomonadati</taxon>
        <taxon>Pseudomonadota</taxon>
        <taxon>Alphaproteobacteria</taxon>
        <taxon>Hyphomicrobiales</taxon>
        <taxon>Boseaceae</taxon>
        <taxon>Bosea</taxon>
    </lineage>
</organism>
<keyword evidence="2" id="KW-1185">Reference proteome</keyword>
<protein>
    <submittedName>
        <fullName evidence="1">Uncharacterized protein</fullName>
    </submittedName>
</protein>
<evidence type="ECO:0000313" key="2">
    <source>
        <dbReference type="Proteomes" id="UP001596060"/>
    </source>
</evidence>
<dbReference type="EMBL" id="JBHSLU010000063">
    <property type="protein sequence ID" value="MFC5507574.1"/>
    <property type="molecule type" value="Genomic_DNA"/>
</dbReference>
<proteinExistence type="predicted"/>
<sequence>MTGQALPLENPAPHDVETYISAAEAHGSFDDPDHEVGDLQQLLRAAFGMLTIEQRTLYFLNPDVRAVLVSANVINDE</sequence>
<name>A0ABW0P726_9HYPH</name>
<accession>A0ABW0P726</accession>